<accession>A0A388KJ28</accession>
<dbReference type="PROSITE" id="PS01022">
    <property type="entry name" value="PTR2_1"/>
    <property type="match status" value="1"/>
</dbReference>
<keyword evidence="9" id="KW-1185">Reference proteome</keyword>
<evidence type="ECO:0000313" key="8">
    <source>
        <dbReference type="EMBL" id="GBG70060.1"/>
    </source>
</evidence>
<dbReference type="STRING" id="69332.A0A388KJ28"/>
<comment type="similarity">
    <text evidence="2">Belongs to the major facilitator superfamily. Proton-dependent oligopeptide transporter (POT/PTR) (TC 2.A.17) family.</text>
</comment>
<feature type="transmembrane region" description="Helical" evidence="7">
    <location>
        <begin position="258"/>
        <end position="280"/>
    </location>
</feature>
<evidence type="ECO:0000256" key="2">
    <source>
        <dbReference type="ARBA" id="ARBA00005982"/>
    </source>
</evidence>
<feature type="region of interest" description="Disordered" evidence="6">
    <location>
        <begin position="312"/>
        <end position="359"/>
    </location>
</feature>
<dbReference type="Pfam" id="PF00854">
    <property type="entry name" value="PTR2"/>
    <property type="match status" value="2"/>
</dbReference>
<dbReference type="GO" id="GO:0016020">
    <property type="term" value="C:membrane"/>
    <property type="evidence" value="ECO:0007669"/>
    <property type="project" value="UniProtKB-SubCell"/>
</dbReference>
<gene>
    <name evidence="8" type="ORF">CBR_g4888</name>
</gene>
<feature type="transmembrane region" description="Helical" evidence="7">
    <location>
        <begin position="632"/>
        <end position="649"/>
    </location>
</feature>
<evidence type="ECO:0000256" key="4">
    <source>
        <dbReference type="ARBA" id="ARBA00022989"/>
    </source>
</evidence>
<comment type="caution">
    <text evidence="8">The sequence shown here is derived from an EMBL/GenBank/DDBJ whole genome shotgun (WGS) entry which is preliminary data.</text>
</comment>
<evidence type="ECO:0000313" key="9">
    <source>
        <dbReference type="Proteomes" id="UP000265515"/>
    </source>
</evidence>
<dbReference type="GO" id="GO:0006857">
    <property type="term" value="P:oligopeptide transport"/>
    <property type="evidence" value="ECO:0007669"/>
    <property type="project" value="InterPro"/>
</dbReference>
<feature type="compositionally biased region" description="Acidic residues" evidence="6">
    <location>
        <begin position="788"/>
        <end position="805"/>
    </location>
</feature>
<feature type="region of interest" description="Disordered" evidence="6">
    <location>
        <begin position="676"/>
        <end position="806"/>
    </location>
</feature>
<dbReference type="InterPro" id="IPR036259">
    <property type="entry name" value="MFS_trans_sf"/>
</dbReference>
<feature type="transmembrane region" description="Helical" evidence="7">
    <location>
        <begin position="229"/>
        <end position="252"/>
    </location>
</feature>
<feature type="transmembrane region" description="Helical" evidence="7">
    <location>
        <begin position="513"/>
        <end position="531"/>
    </location>
</feature>
<evidence type="ECO:0000256" key="1">
    <source>
        <dbReference type="ARBA" id="ARBA00004141"/>
    </source>
</evidence>
<feature type="transmembrane region" description="Helical" evidence="7">
    <location>
        <begin position="431"/>
        <end position="449"/>
    </location>
</feature>
<evidence type="ECO:0000256" key="5">
    <source>
        <dbReference type="ARBA" id="ARBA00023136"/>
    </source>
</evidence>
<name>A0A388KJ28_CHABU</name>
<feature type="compositionally biased region" description="Acidic residues" evidence="6">
    <location>
        <begin position="695"/>
        <end position="720"/>
    </location>
</feature>
<evidence type="ECO:0000256" key="3">
    <source>
        <dbReference type="ARBA" id="ARBA00022692"/>
    </source>
</evidence>
<reference evidence="8 9" key="1">
    <citation type="journal article" date="2018" name="Cell">
        <title>The Chara Genome: Secondary Complexity and Implications for Plant Terrestrialization.</title>
        <authorList>
            <person name="Nishiyama T."/>
            <person name="Sakayama H."/>
            <person name="Vries J.D."/>
            <person name="Buschmann H."/>
            <person name="Saint-Marcoux D."/>
            <person name="Ullrich K.K."/>
            <person name="Haas F.B."/>
            <person name="Vanderstraeten L."/>
            <person name="Becker D."/>
            <person name="Lang D."/>
            <person name="Vosolsobe S."/>
            <person name="Rombauts S."/>
            <person name="Wilhelmsson P.K.I."/>
            <person name="Janitza P."/>
            <person name="Kern R."/>
            <person name="Heyl A."/>
            <person name="Rumpler F."/>
            <person name="Villalobos L.I.A.C."/>
            <person name="Clay J.M."/>
            <person name="Skokan R."/>
            <person name="Toyoda A."/>
            <person name="Suzuki Y."/>
            <person name="Kagoshima H."/>
            <person name="Schijlen E."/>
            <person name="Tajeshwar N."/>
            <person name="Catarino B."/>
            <person name="Hetherington A.J."/>
            <person name="Saltykova A."/>
            <person name="Bonnot C."/>
            <person name="Breuninger H."/>
            <person name="Symeonidi A."/>
            <person name="Radhakrishnan G.V."/>
            <person name="Van Nieuwerburgh F."/>
            <person name="Deforce D."/>
            <person name="Chang C."/>
            <person name="Karol K.G."/>
            <person name="Hedrich R."/>
            <person name="Ulvskov P."/>
            <person name="Glockner G."/>
            <person name="Delwiche C.F."/>
            <person name="Petrasek J."/>
            <person name="Van de Peer Y."/>
            <person name="Friml J."/>
            <person name="Beilby M."/>
            <person name="Dolan L."/>
            <person name="Kohara Y."/>
            <person name="Sugano S."/>
            <person name="Fujiyama A."/>
            <person name="Delaux P.-M."/>
            <person name="Quint M."/>
            <person name="TheiBen G."/>
            <person name="Hagemann M."/>
            <person name="Harholt J."/>
            <person name="Dunand C."/>
            <person name="Zachgo S."/>
            <person name="Langdale J."/>
            <person name="Maumus F."/>
            <person name="Straeten D.V.D."/>
            <person name="Gould S.B."/>
            <person name="Rensing S.A."/>
        </authorList>
    </citation>
    <scope>NUCLEOTIDE SEQUENCE [LARGE SCALE GENOMIC DNA]</scope>
    <source>
        <strain evidence="8 9">S276</strain>
    </source>
</reference>
<feature type="compositionally biased region" description="Basic and acidic residues" evidence="6">
    <location>
        <begin position="313"/>
        <end position="339"/>
    </location>
</feature>
<dbReference type="AlphaFoldDB" id="A0A388KJ28"/>
<feature type="compositionally biased region" description="Basic and acidic residues" evidence="6">
    <location>
        <begin position="777"/>
        <end position="787"/>
    </location>
</feature>
<feature type="transmembrane region" description="Helical" evidence="7">
    <location>
        <begin position="186"/>
        <end position="208"/>
    </location>
</feature>
<dbReference type="InterPro" id="IPR000109">
    <property type="entry name" value="POT_fam"/>
</dbReference>
<feature type="transmembrane region" description="Helical" evidence="7">
    <location>
        <begin position="154"/>
        <end position="174"/>
    </location>
</feature>
<dbReference type="InterPro" id="IPR018456">
    <property type="entry name" value="PTR2_symporter_CS"/>
</dbReference>
<dbReference type="OrthoDB" id="8904098at2759"/>
<keyword evidence="3 7" id="KW-0812">Transmembrane</keyword>
<dbReference type="Gramene" id="GBG70060">
    <property type="protein sequence ID" value="GBG70060"/>
    <property type="gene ID" value="CBR_g4888"/>
</dbReference>
<proteinExistence type="inferred from homology"/>
<organism evidence="8 9">
    <name type="scientific">Chara braunii</name>
    <name type="common">Braun's stonewort</name>
    <dbReference type="NCBI Taxonomy" id="69332"/>
    <lineage>
        <taxon>Eukaryota</taxon>
        <taxon>Viridiplantae</taxon>
        <taxon>Streptophyta</taxon>
        <taxon>Charophyceae</taxon>
        <taxon>Charales</taxon>
        <taxon>Characeae</taxon>
        <taxon>Chara</taxon>
    </lineage>
</organism>
<dbReference type="GO" id="GO:0022857">
    <property type="term" value="F:transmembrane transporter activity"/>
    <property type="evidence" value="ECO:0007669"/>
    <property type="project" value="InterPro"/>
</dbReference>
<dbReference type="Gene3D" id="1.20.1250.20">
    <property type="entry name" value="MFS general substrate transporter like domains"/>
    <property type="match status" value="1"/>
</dbReference>
<dbReference type="CDD" id="cd17347">
    <property type="entry name" value="MFS_SLC15A1_2_like"/>
    <property type="match status" value="1"/>
</dbReference>
<feature type="compositionally biased region" description="Gly residues" evidence="6">
    <location>
        <begin position="747"/>
        <end position="769"/>
    </location>
</feature>
<feature type="transmembrane region" description="Helical" evidence="7">
    <location>
        <begin position="480"/>
        <end position="501"/>
    </location>
</feature>
<dbReference type="OMA" id="PPAVFFM"/>
<keyword evidence="5 7" id="KW-0472">Membrane</keyword>
<dbReference type="Proteomes" id="UP000265515">
    <property type="component" value="Unassembled WGS sequence"/>
</dbReference>
<dbReference type="EMBL" id="BFEA01000124">
    <property type="protein sequence ID" value="GBG70060.1"/>
    <property type="molecule type" value="Genomic_DNA"/>
</dbReference>
<protein>
    <submittedName>
        <fullName evidence="8">Uncharacterized protein</fullName>
    </submittedName>
</protein>
<feature type="transmembrane region" description="Helical" evidence="7">
    <location>
        <begin position="98"/>
        <end position="116"/>
    </location>
</feature>
<dbReference type="SUPFAM" id="SSF103473">
    <property type="entry name" value="MFS general substrate transporter"/>
    <property type="match status" value="1"/>
</dbReference>
<dbReference type="PANTHER" id="PTHR11654">
    <property type="entry name" value="OLIGOPEPTIDE TRANSPORTER-RELATED"/>
    <property type="match status" value="1"/>
</dbReference>
<sequence length="824" mass="89359">MSSSTARITDDNRINAAPVPSVEWGEVEDEQRRLRAAITAAASLRTGTYGGQSAAAAAAAAAGGGGGGGGGGGVREEKSLTFPGTVKYIVGNEFCERFSYYGMKTILALYLNNFLLLSEDSATEAVHMYIVACYFTPLLGAIISDSYWGKYKTILYVSMIYCFGNWVMAGSAVVPSLAGKDSINQAYWVAVAGLGLIALGTGGIKPCVSAYGGDQIELGIPPSPARDVLLRRFFSVFYFSINAGATLSTILTPKIRQYASYSLAFGIPAALMMVALYLFWMGRNEYLNQPPGGNVIGDVIKIIYSACRNRGGRGGEGKHLKVGEDRGRDGDGGVRRDDDNGPLLIKRGGKDEDEEEEEEEAVAMAAVSSAAAAAMAGHEQEEEEGKHEVRFLAGKKHGGNGKIWQENGSHRHWLDGAKAEYADSKVEDVKALGRVLLLFLPAPIFWSLFDQQSSRWVFQAERMDGRFFFGWKIEPDQMQVMNSVFILILIPLFDFIIYPAAQRCGLSVKPVSRMVAGLLMSTFAFLISAALEYRIAPEGEPAHTHSGPSSSPCEANGAACVHILWQVPQYLVITCGEILFSITGLELAYSQAPASMTAVVQSCWLLTVSAGNLFTVFAVSSLRQYLNQWQEFIFFAGWSIVGMFLMWLIGRDFKYLEDKGHEVKVVDGDGYEPLHTHELDFDVGGSHRVAGQGVEDGEEEGEEEDGEEEGEEEDGEEEEVSSGYIKDRTRSRRRGGGRGEEERRRGGGGGGGGGGGRGGGGGGRGGGRGVCSVVGGNKEEKRRHCGNEEEEEGKEGNEEEEEEECSVVQLTCWYSGKKWREVRR</sequence>
<evidence type="ECO:0000256" key="7">
    <source>
        <dbReference type="SAM" id="Phobius"/>
    </source>
</evidence>
<feature type="transmembrane region" description="Helical" evidence="7">
    <location>
        <begin position="128"/>
        <end position="147"/>
    </location>
</feature>
<feature type="transmembrane region" description="Helical" evidence="7">
    <location>
        <begin position="602"/>
        <end position="620"/>
    </location>
</feature>
<comment type="subcellular location">
    <subcellularLocation>
        <location evidence="1">Membrane</location>
        <topology evidence="1">Multi-pass membrane protein</topology>
    </subcellularLocation>
</comment>
<keyword evidence="4 7" id="KW-1133">Transmembrane helix</keyword>
<evidence type="ECO:0000256" key="6">
    <source>
        <dbReference type="SAM" id="MobiDB-lite"/>
    </source>
</evidence>